<dbReference type="InterPro" id="IPR021505">
    <property type="entry name" value="Phage_B3_Orf6"/>
</dbReference>
<reference evidence="1 2" key="2">
    <citation type="submission" date="2019-01" db="EMBL/GenBank/DDBJ databases">
        <authorList>
            <person name="Li Y."/>
        </authorList>
    </citation>
    <scope>NUCLEOTIDE SEQUENCE [LARGE SCALE GENOMIC DNA]</scope>
    <source>
        <strain evidence="1 2">2D-5</strain>
    </source>
</reference>
<organism evidence="1 2">
    <name type="scientific">Paenirhodobacter populi</name>
    <dbReference type="NCBI Taxonomy" id="2306993"/>
    <lineage>
        <taxon>Bacteria</taxon>
        <taxon>Pseudomonadati</taxon>
        <taxon>Pseudomonadota</taxon>
        <taxon>Alphaproteobacteria</taxon>
        <taxon>Rhodobacterales</taxon>
        <taxon>Rhodobacter group</taxon>
        <taxon>Paenirhodobacter</taxon>
    </lineage>
</organism>
<dbReference type="EMBL" id="SAUW01000003">
    <property type="protein sequence ID" value="RWR14231.1"/>
    <property type="molecule type" value="Genomic_DNA"/>
</dbReference>
<accession>A0A443J0U0</accession>
<name>A0A443J0U0_9RHOB</name>
<dbReference type="Pfam" id="PF11363">
    <property type="entry name" value="DUF3164"/>
    <property type="match status" value="1"/>
</dbReference>
<reference evidence="1 2" key="1">
    <citation type="submission" date="2019-01" db="EMBL/GenBank/DDBJ databases">
        <title>Sinorhodobacter populi sp. nov. isolated from the symptomatic bark tissue of Populus euramericana canker.</title>
        <authorList>
            <person name="Xu G."/>
        </authorList>
    </citation>
    <scope>NUCLEOTIDE SEQUENCE [LARGE SCALE GENOMIC DNA]</scope>
    <source>
        <strain evidence="1 2">2D-5</strain>
    </source>
</reference>
<comment type="caution">
    <text evidence="1">The sequence shown here is derived from an EMBL/GenBank/DDBJ whole genome shotgun (WGS) entry which is preliminary data.</text>
</comment>
<evidence type="ECO:0000313" key="1">
    <source>
        <dbReference type="EMBL" id="RWR14231.1"/>
    </source>
</evidence>
<dbReference type="RefSeq" id="WP_128268805.1">
    <property type="nucleotide sequence ID" value="NZ_SAUW01000003.1"/>
</dbReference>
<keyword evidence="2" id="KW-1185">Reference proteome</keyword>
<sequence>MNALPDNFVRRPDGSYVDINKLEPRKQLAHGLVVQLFPQAEEESARLADLKRVALREMLAYRQMMLDDYGVQVGGPGGGFLLRSVCGTMMVKLEVAKQTTFGSEIEAAKALIDQFLETKLEGSSVEIKAIIEKVFKVNRKGRLDTYGILGLQEHKFDDPLWQRAMKAIEDAIIRDNATTYIRFYRVDPERKVETLVPLDLAKA</sequence>
<dbReference type="AlphaFoldDB" id="A0A443J0U0"/>
<evidence type="ECO:0000313" key="2">
    <source>
        <dbReference type="Proteomes" id="UP000285710"/>
    </source>
</evidence>
<protein>
    <submittedName>
        <fullName evidence="1">DUF3164 family protein</fullName>
    </submittedName>
</protein>
<dbReference type="Proteomes" id="UP000285710">
    <property type="component" value="Unassembled WGS sequence"/>
</dbReference>
<proteinExistence type="predicted"/>
<gene>
    <name evidence="1" type="ORF">D2T33_03160</name>
</gene>